<keyword evidence="5 9" id="KW-0862">Zinc</keyword>
<dbReference type="STRING" id="1328759.A0A5C2SPP8"/>
<reference evidence="14" key="1">
    <citation type="journal article" date="2018" name="Genome Biol. Evol.">
        <title>Genomics and development of Lentinus tigrinus, a white-rot wood-decaying mushroom with dimorphic fruiting bodies.</title>
        <authorList>
            <person name="Wu B."/>
            <person name="Xu Z."/>
            <person name="Knudson A."/>
            <person name="Carlson A."/>
            <person name="Chen N."/>
            <person name="Kovaka S."/>
            <person name="LaButti K."/>
            <person name="Lipzen A."/>
            <person name="Pennachio C."/>
            <person name="Riley R."/>
            <person name="Schakwitz W."/>
            <person name="Umezawa K."/>
            <person name="Ohm R.A."/>
            <person name="Grigoriev I.V."/>
            <person name="Nagy L.G."/>
            <person name="Gibbons J."/>
            <person name="Hibbett D."/>
        </authorList>
    </citation>
    <scope>NUCLEOTIDE SEQUENCE [LARGE SCALE GENOMIC DNA]</scope>
    <source>
        <strain evidence="14">ALCF2SS1-6</strain>
    </source>
</reference>
<dbReference type="GO" id="GO:0006355">
    <property type="term" value="P:regulation of DNA-templated transcription"/>
    <property type="evidence" value="ECO:0007669"/>
    <property type="project" value="TreeGrafter"/>
</dbReference>
<comment type="function">
    <text evidence="11">Component of an histone acetyltransferase complex.</text>
</comment>
<dbReference type="PROSITE" id="PS50016">
    <property type="entry name" value="ZF_PHD_2"/>
    <property type="match status" value="1"/>
</dbReference>
<dbReference type="InterPro" id="IPR013083">
    <property type="entry name" value="Znf_RING/FYVE/PHD"/>
</dbReference>
<dbReference type="Gene3D" id="3.30.40.10">
    <property type="entry name" value="Zinc/RING finger domain, C3HC4 (zinc finger)"/>
    <property type="match status" value="1"/>
</dbReference>
<evidence type="ECO:0000259" key="13">
    <source>
        <dbReference type="PROSITE" id="PS50016"/>
    </source>
</evidence>
<dbReference type="GO" id="GO:0008270">
    <property type="term" value="F:zinc ion binding"/>
    <property type="evidence" value="ECO:0007669"/>
    <property type="project" value="UniProtKB-KW"/>
</dbReference>
<dbReference type="Pfam" id="PF12998">
    <property type="entry name" value="ING"/>
    <property type="match status" value="2"/>
</dbReference>
<comment type="domain">
    <text evidence="11">The PHD-type zinc finger mediates the binding to H3K4me3.</text>
</comment>
<feature type="compositionally biased region" description="Pro residues" evidence="12">
    <location>
        <begin position="289"/>
        <end position="298"/>
    </location>
</feature>
<feature type="compositionally biased region" description="Low complexity" evidence="12">
    <location>
        <begin position="321"/>
        <end position="331"/>
    </location>
</feature>
<dbReference type="FunFam" id="3.30.40.10:FF:000021">
    <property type="entry name" value="Inhibitor of growth 2b"/>
    <property type="match status" value="1"/>
</dbReference>
<dbReference type="InterPro" id="IPR001965">
    <property type="entry name" value="Znf_PHD"/>
</dbReference>
<dbReference type="SUPFAM" id="SSF57903">
    <property type="entry name" value="FYVE/PHD zinc finger"/>
    <property type="match status" value="1"/>
</dbReference>
<comment type="subunit">
    <text evidence="11">Component of an histone acetyltransferase complex. Interacts with H3K4me3 and to a lesser extent with H3K4me2.</text>
</comment>
<keyword evidence="7 11" id="KW-0539">Nucleus</keyword>
<feature type="compositionally biased region" description="Low complexity" evidence="12">
    <location>
        <begin position="299"/>
        <end position="309"/>
    </location>
</feature>
<evidence type="ECO:0000256" key="6">
    <source>
        <dbReference type="ARBA" id="ARBA00022853"/>
    </source>
</evidence>
<dbReference type="InterPro" id="IPR019786">
    <property type="entry name" value="Zinc_finger_PHD-type_CS"/>
</dbReference>
<dbReference type="Pfam" id="PF23011">
    <property type="entry name" value="PHD-1st_NSD"/>
    <property type="match status" value="1"/>
</dbReference>
<protein>
    <recommendedName>
        <fullName evidence="11">Chromatin modification-related protein</fullName>
    </recommendedName>
</protein>
<dbReference type="PANTHER" id="PTHR10333">
    <property type="entry name" value="INHIBITOR OF GROWTH PROTEIN"/>
    <property type="match status" value="1"/>
</dbReference>
<dbReference type="EMBL" id="ML122251">
    <property type="protein sequence ID" value="RPD65815.1"/>
    <property type="molecule type" value="Genomic_DNA"/>
</dbReference>
<keyword evidence="4 10" id="KW-0863">Zinc-finger</keyword>
<evidence type="ECO:0000256" key="10">
    <source>
        <dbReference type="PROSITE-ProRule" id="PRU00146"/>
    </source>
</evidence>
<evidence type="ECO:0000256" key="8">
    <source>
        <dbReference type="PIRSR" id="PIRSR628651-50"/>
    </source>
</evidence>
<dbReference type="Gene3D" id="6.10.140.1740">
    <property type="match status" value="1"/>
</dbReference>
<evidence type="ECO:0000256" key="12">
    <source>
        <dbReference type="SAM" id="MobiDB-lite"/>
    </source>
</evidence>
<dbReference type="PROSITE" id="PS01359">
    <property type="entry name" value="ZF_PHD_1"/>
    <property type="match status" value="1"/>
</dbReference>
<dbReference type="InterPro" id="IPR028651">
    <property type="entry name" value="ING_fam"/>
</dbReference>
<dbReference type="PANTHER" id="PTHR10333:SF42">
    <property type="entry name" value="INHIBITOR OF GROWTH PROTEIN 5"/>
    <property type="match status" value="1"/>
</dbReference>
<keyword evidence="6 11" id="KW-0156">Chromatin regulator</keyword>
<feature type="binding site" evidence="9">
    <location>
        <position position="491"/>
    </location>
    <ligand>
        <name>Zn(2+)</name>
        <dbReference type="ChEBI" id="CHEBI:29105"/>
        <label>2</label>
    </ligand>
</feature>
<dbReference type="GO" id="GO:0006325">
    <property type="term" value="P:chromatin organization"/>
    <property type="evidence" value="ECO:0007669"/>
    <property type="project" value="UniProtKB-KW"/>
</dbReference>
<feature type="binding site" evidence="9">
    <location>
        <position position="494"/>
    </location>
    <ligand>
        <name>Zn(2+)</name>
        <dbReference type="ChEBI" id="CHEBI:29105"/>
        <label>2</label>
    </ligand>
</feature>
<feature type="compositionally biased region" description="Basic and acidic residues" evidence="12">
    <location>
        <begin position="400"/>
        <end position="414"/>
    </location>
</feature>
<feature type="domain" description="PHD-type" evidence="13">
    <location>
        <begin position="448"/>
        <end position="497"/>
    </location>
</feature>
<feature type="binding site" evidence="9">
    <location>
        <position position="453"/>
    </location>
    <ligand>
        <name>Zn(2+)</name>
        <dbReference type="ChEBI" id="CHEBI:29105"/>
        <label>1</label>
    </ligand>
</feature>
<comment type="similarity">
    <text evidence="2 11">Belongs to the ING family.</text>
</comment>
<evidence type="ECO:0000256" key="9">
    <source>
        <dbReference type="PIRSR" id="PIRSR628651-51"/>
    </source>
</evidence>
<feature type="binding site" evidence="9">
    <location>
        <position position="464"/>
    </location>
    <ligand>
        <name>Zn(2+)</name>
        <dbReference type="ChEBI" id="CHEBI:29105"/>
        <label>2</label>
    </ligand>
</feature>
<dbReference type="CDD" id="cd15505">
    <property type="entry name" value="PHD_ING"/>
    <property type="match status" value="1"/>
</dbReference>
<dbReference type="InterPro" id="IPR019787">
    <property type="entry name" value="Znf_PHD-finger"/>
</dbReference>
<feature type="site" description="Histone H3K4me3 binding" evidence="8">
    <location>
        <position position="465"/>
    </location>
</feature>
<sequence>MSTRRHKRRRIDEEVDSADEDQFVSPSSPAYEPEVATTAADPEPCPEAPTGEPGNIEAFPKEQEIWDVFKEEQYEVLEQLPLSLHRAFTLIHELDEQAQDHIQNLTPAILKYVSLRRSLAEVNKKPDGPSAGEAVHNGEAAQVPVDAPESSADVEPQTSHLNGNGNGKLSIGSVGSSLSPPPTSTPGPASTRSRTTPAPSRSLATLVKDSDSTRDLLVGIAQSAEEVSRASNEKYYLARHVYDLIDRYIRDLDRAIKEQEASISLGLRPGTHPASIILPEVVMPKPTRNRPPSPPPIDILPEPEVQPATAPVPAPEPTIQPAEAPVPATKEPTPPPAASPTEDEIIDITEDTEPAETEAAEPGALVTASTHGRRRGRKRRRLTRPSKASSAAAPGADENSPEKSAEPEEEKPQTERQPQAQPPLTLKIPAQNVAPPLPEGEVPDPNEPRYCFCNQVSYGEMIACDNPTCEREWFHLGCVGLTRAPKGKWYCRDCAESVKRPKGKKRAR</sequence>
<comment type="subcellular location">
    <subcellularLocation>
        <location evidence="1 11">Nucleus</location>
    </subcellularLocation>
</comment>
<feature type="site" description="Histone H3K4me3 binding" evidence="8">
    <location>
        <position position="473"/>
    </location>
</feature>
<feature type="compositionally biased region" description="Acidic residues" evidence="12">
    <location>
        <begin position="341"/>
        <end position="359"/>
    </location>
</feature>
<evidence type="ECO:0000256" key="4">
    <source>
        <dbReference type="ARBA" id="ARBA00022771"/>
    </source>
</evidence>
<dbReference type="InterPro" id="IPR059153">
    <property type="entry name" value="NSD_PHD-1st"/>
</dbReference>
<dbReference type="GO" id="GO:0005634">
    <property type="term" value="C:nucleus"/>
    <property type="evidence" value="ECO:0007669"/>
    <property type="project" value="UniProtKB-SubCell"/>
</dbReference>
<feature type="compositionally biased region" description="Basic residues" evidence="12">
    <location>
        <begin position="371"/>
        <end position="384"/>
    </location>
</feature>
<name>A0A5C2SPP8_9APHY</name>
<dbReference type="Proteomes" id="UP000313359">
    <property type="component" value="Unassembled WGS sequence"/>
</dbReference>
<evidence type="ECO:0000256" key="7">
    <source>
        <dbReference type="ARBA" id="ARBA00023242"/>
    </source>
</evidence>
<proteinExistence type="inferred from homology"/>
<gene>
    <name evidence="14" type="ORF">L227DRAFT_569765</name>
</gene>
<dbReference type="SMART" id="SM00249">
    <property type="entry name" value="PHD"/>
    <property type="match status" value="1"/>
</dbReference>
<keyword evidence="3 9" id="KW-0479">Metal-binding</keyword>
<dbReference type="InterPro" id="IPR024610">
    <property type="entry name" value="ING_N_histone-binding"/>
</dbReference>
<evidence type="ECO:0000256" key="11">
    <source>
        <dbReference type="RuleBase" id="RU361213"/>
    </source>
</evidence>
<feature type="region of interest" description="Disordered" evidence="12">
    <location>
        <begin position="281"/>
        <end position="446"/>
    </location>
</feature>
<evidence type="ECO:0000256" key="2">
    <source>
        <dbReference type="ARBA" id="ARBA00010210"/>
    </source>
</evidence>
<feature type="compositionally biased region" description="Low complexity" evidence="12">
    <location>
        <begin position="186"/>
        <end position="197"/>
    </location>
</feature>
<feature type="region of interest" description="Disordered" evidence="12">
    <location>
        <begin position="1"/>
        <end position="56"/>
    </location>
</feature>
<dbReference type="InterPro" id="IPR011011">
    <property type="entry name" value="Znf_FYVE_PHD"/>
</dbReference>
<evidence type="ECO:0000313" key="14">
    <source>
        <dbReference type="EMBL" id="RPD65815.1"/>
    </source>
</evidence>
<accession>A0A5C2SPP8</accession>
<feature type="binding site" evidence="9">
    <location>
        <position position="478"/>
    </location>
    <ligand>
        <name>Zn(2+)</name>
        <dbReference type="ChEBI" id="CHEBI:29105"/>
        <label>1</label>
    </ligand>
</feature>
<evidence type="ECO:0000313" key="15">
    <source>
        <dbReference type="Proteomes" id="UP000313359"/>
    </source>
</evidence>
<feature type="binding site" evidence="9">
    <location>
        <position position="451"/>
    </location>
    <ligand>
        <name>Zn(2+)</name>
        <dbReference type="ChEBI" id="CHEBI:29105"/>
        <label>1</label>
    </ligand>
</feature>
<dbReference type="SMART" id="SM01408">
    <property type="entry name" value="ING"/>
    <property type="match status" value="1"/>
</dbReference>
<feature type="binding site" evidence="9">
    <location>
        <position position="475"/>
    </location>
    <ligand>
        <name>Zn(2+)</name>
        <dbReference type="ChEBI" id="CHEBI:29105"/>
        <label>1</label>
    </ligand>
</feature>
<evidence type="ECO:0000256" key="1">
    <source>
        <dbReference type="ARBA" id="ARBA00004123"/>
    </source>
</evidence>
<evidence type="ECO:0000256" key="3">
    <source>
        <dbReference type="ARBA" id="ARBA00022723"/>
    </source>
</evidence>
<evidence type="ECO:0000256" key="5">
    <source>
        <dbReference type="ARBA" id="ARBA00022833"/>
    </source>
</evidence>
<organism evidence="14 15">
    <name type="scientific">Lentinus tigrinus ALCF2SS1-6</name>
    <dbReference type="NCBI Taxonomy" id="1328759"/>
    <lineage>
        <taxon>Eukaryota</taxon>
        <taxon>Fungi</taxon>
        <taxon>Dikarya</taxon>
        <taxon>Basidiomycota</taxon>
        <taxon>Agaricomycotina</taxon>
        <taxon>Agaricomycetes</taxon>
        <taxon>Polyporales</taxon>
        <taxon>Polyporaceae</taxon>
        <taxon>Lentinus</taxon>
    </lineage>
</organism>
<feature type="site" description="Histone H3K4me3 binding" evidence="8">
    <location>
        <position position="461"/>
    </location>
</feature>
<dbReference type="AlphaFoldDB" id="A0A5C2SPP8"/>
<dbReference type="GO" id="GO:0000785">
    <property type="term" value="C:chromatin"/>
    <property type="evidence" value="ECO:0007669"/>
    <property type="project" value="UniProtKB-ARBA"/>
</dbReference>
<dbReference type="OrthoDB" id="5411773at2759"/>
<feature type="site" description="Histone H3K4me3 binding" evidence="8">
    <location>
        <position position="450"/>
    </location>
</feature>
<feature type="region of interest" description="Disordered" evidence="12">
    <location>
        <begin position="144"/>
        <end position="203"/>
    </location>
</feature>
<feature type="compositionally biased region" description="Acidic residues" evidence="12">
    <location>
        <begin position="13"/>
        <end position="22"/>
    </location>
</feature>
<feature type="binding site" evidence="9">
    <location>
        <position position="469"/>
    </location>
    <ligand>
        <name>Zn(2+)</name>
        <dbReference type="ChEBI" id="CHEBI:29105"/>
        <label>2</label>
    </ligand>
</feature>
<keyword evidence="15" id="KW-1185">Reference proteome</keyword>